<evidence type="ECO:0000313" key="2">
    <source>
        <dbReference type="EMBL" id="AAO44330.1"/>
    </source>
</evidence>
<dbReference type="KEGG" id="twh:TWT_233"/>
<gene>
    <name evidence="2" type="ordered locus">TWT_233</name>
</gene>
<feature type="transmembrane region" description="Helical" evidence="1">
    <location>
        <begin position="115"/>
        <end position="137"/>
    </location>
</feature>
<accession>Q83GM8</accession>
<evidence type="ECO:0000256" key="1">
    <source>
        <dbReference type="SAM" id="Phobius"/>
    </source>
</evidence>
<reference evidence="2 3" key="1">
    <citation type="journal article" date="2003" name="Genome Res.">
        <title>Tropheryma whipplei twist: a human pathogenic Actinobacteria with a reduced genome.</title>
        <authorList>
            <person name="Raoult D."/>
            <person name="Ogata H."/>
            <person name="Audic S."/>
            <person name="Robert C."/>
            <person name="Suhre K."/>
            <person name="Drancourt M."/>
            <person name="Claverie J.-M."/>
        </authorList>
    </citation>
    <scope>NUCLEOTIDE SEQUENCE [LARGE SCALE GENOMIC DNA]</scope>
    <source>
        <strain evidence="2 3">Twist</strain>
    </source>
</reference>
<feature type="transmembrane region" description="Helical" evidence="1">
    <location>
        <begin position="82"/>
        <end position="103"/>
    </location>
</feature>
<dbReference type="Proteomes" id="UP000002200">
    <property type="component" value="Chromosome"/>
</dbReference>
<dbReference type="EMBL" id="AE014184">
    <property type="protein sequence ID" value="AAO44330.1"/>
    <property type="molecule type" value="Genomic_DNA"/>
</dbReference>
<keyword evidence="1" id="KW-0472">Membrane</keyword>
<organism evidence="2 3">
    <name type="scientific">Tropheryma whipplei (strain Twist)</name>
    <name type="common">Whipple's bacillus</name>
    <dbReference type="NCBI Taxonomy" id="203267"/>
    <lineage>
        <taxon>Bacteria</taxon>
        <taxon>Bacillati</taxon>
        <taxon>Actinomycetota</taxon>
        <taxon>Actinomycetes</taxon>
        <taxon>Micrococcales</taxon>
        <taxon>Tropherymataceae</taxon>
        <taxon>Tropheryma</taxon>
    </lineage>
</organism>
<dbReference type="STRING" id="203267.TWT_233"/>
<feature type="transmembrane region" description="Helical" evidence="1">
    <location>
        <begin position="52"/>
        <end position="70"/>
    </location>
</feature>
<keyword evidence="1" id="KW-1133">Transmembrane helix</keyword>
<dbReference type="HOGENOM" id="CLU_114908_0_0_11"/>
<dbReference type="RefSeq" id="WP_011096484.1">
    <property type="nucleotide sequence ID" value="NC_004572.3"/>
</dbReference>
<dbReference type="AlphaFoldDB" id="Q83GM8"/>
<keyword evidence="1" id="KW-0812">Transmembrane</keyword>
<sequence length="172" mass="19473">MRWGISATYGSDRLLYVVDLRVDGFFRIVDRLCGGRPARVALDSSANKRLQVVLLLLLFDLLLTFGFFVYSLSGLFVHPVSAYRSAVLLCLSLGSLYFVLRARLGYVWAFGRLRLFAKIAPLIALATLAFSGLYPSWEFKLEQVLFSVILFTSSIVLESRRLIWVFFCPAKT</sequence>
<protein>
    <submittedName>
        <fullName evidence="2">Uncharacterized protein</fullName>
    </submittedName>
</protein>
<proteinExistence type="predicted"/>
<keyword evidence="3" id="KW-1185">Reference proteome</keyword>
<name>Q83GM8_TROWT</name>
<evidence type="ECO:0000313" key="3">
    <source>
        <dbReference type="Proteomes" id="UP000002200"/>
    </source>
</evidence>
<dbReference type="OrthoDB" id="4571858at2"/>